<comment type="caution">
    <text evidence="1">The sequence shown here is derived from an EMBL/GenBank/DDBJ whole genome shotgun (WGS) entry which is preliminary data.</text>
</comment>
<organism evidence="1 2">
    <name type="scientific">Lecanicillium saksenae</name>
    <dbReference type="NCBI Taxonomy" id="468837"/>
    <lineage>
        <taxon>Eukaryota</taxon>
        <taxon>Fungi</taxon>
        <taxon>Dikarya</taxon>
        <taxon>Ascomycota</taxon>
        <taxon>Pezizomycotina</taxon>
        <taxon>Sordariomycetes</taxon>
        <taxon>Hypocreomycetidae</taxon>
        <taxon>Hypocreales</taxon>
        <taxon>Cordycipitaceae</taxon>
        <taxon>Lecanicillium</taxon>
    </lineage>
</organism>
<dbReference type="Proteomes" id="UP001148737">
    <property type="component" value="Unassembled WGS sequence"/>
</dbReference>
<sequence>MMVTMKRCRADTAANDDDAMVFASNVGWTEEDLFDEFGDEAAIDWDDAFWADNTDSTSTASDSTER</sequence>
<proteinExistence type="predicted"/>
<accession>A0ACC1QCI0</accession>
<evidence type="ECO:0000313" key="1">
    <source>
        <dbReference type="EMBL" id="KAJ3472064.1"/>
    </source>
</evidence>
<reference evidence="1" key="1">
    <citation type="submission" date="2022-07" db="EMBL/GenBank/DDBJ databases">
        <title>Genome Sequence of Lecanicillium saksenae.</title>
        <authorList>
            <person name="Buettner E."/>
        </authorList>
    </citation>
    <scope>NUCLEOTIDE SEQUENCE</scope>
    <source>
        <strain evidence="1">VT-O1</strain>
    </source>
</reference>
<keyword evidence="2" id="KW-1185">Reference proteome</keyword>
<gene>
    <name evidence="1" type="ORF">NLG97_g11319</name>
</gene>
<dbReference type="EMBL" id="JANAKD010003535">
    <property type="protein sequence ID" value="KAJ3472064.1"/>
    <property type="molecule type" value="Genomic_DNA"/>
</dbReference>
<protein>
    <submittedName>
        <fullName evidence="1">Uncharacterized protein</fullName>
    </submittedName>
</protein>
<name>A0ACC1QCI0_9HYPO</name>
<evidence type="ECO:0000313" key="2">
    <source>
        <dbReference type="Proteomes" id="UP001148737"/>
    </source>
</evidence>